<protein>
    <submittedName>
        <fullName evidence="2">Uncharacterized protein</fullName>
    </submittedName>
</protein>
<evidence type="ECO:0000256" key="1">
    <source>
        <dbReference type="SAM" id="MobiDB-lite"/>
    </source>
</evidence>
<sequence length="136" mass="15005">MDDHTPDADAESDTGVEADTDVTVKTEAHSHTEGGHTVETKAGAPIYADAGSEIDARWMEAADGRILEFMQSEDVFEPRQLEEEGICPGRFAAYRCRELSKYGLLKRHMPGVYELTDAGERYLAGDLDPSELEPDE</sequence>
<dbReference type="Proteomes" id="UP000292704">
    <property type="component" value="Unassembled WGS sequence"/>
</dbReference>
<gene>
    <name evidence="2" type="ORF">ELS17_15940</name>
</gene>
<comment type="caution">
    <text evidence="2">The sequence shown here is derived from an EMBL/GenBank/DDBJ whole genome shotgun (WGS) entry which is preliminary data.</text>
</comment>
<feature type="compositionally biased region" description="Acidic residues" evidence="1">
    <location>
        <begin position="8"/>
        <end position="20"/>
    </location>
</feature>
<dbReference type="AlphaFoldDB" id="A0A482XUX3"/>
<accession>A0A482XUX3</accession>
<dbReference type="EMBL" id="SHMR01000007">
    <property type="protein sequence ID" value="RZH67231.1"/>
    <property type="molecule type" value="Genomic_DNA"/>
</dbReference>
<evidence type="ECO:0000313" key="3">
    <source>
        <dbReference type="Proteomes" id="UP000292704"/>
    </source>
</evidence>
<dbReference type="Gene3D" id="1.10.10.10">
    <property type="entry name" value="Winged helix-like DNA-binding domain superfamily/Winged helix DNA-binding domain"/>
    <property type="match status" value="1"/>
</dbReference>
<evidence type="ECO:0000313" key="2">
    <source>
        <dbReference type="EMBL" id="RZH67231.1"/>
    </source>
</evidence>
<name>A0A482XUX3_9EURY</name>
<feature type="compositionally biased region" description="Basic and acidic residues" evidence="1">
    <location>
        <begin position="22"/>
        <end position="39"/>
    </location>
</feature>
<dbReference type="OrthoDB" id="285635at2157"/>
<feature type="region of interest" description="Disordered" evidence="1">
    <location>
        <begin position="1"/>
        <end position="45"/>
    </location>
</feature>
<reference evidence="2 3" key="1">
    <citation type="submission" date="2019-02" db="EMBL/GenBank/DDBJ databases">
        <title>Genome analysis provides insights into bioremediation potentialities and Haloocin production by Natrinema altunense strain 4.1R isolated from Chott Douz in Tunisian desert.</title>
        <authorList>
            <person name="Najjari A."/>
            <person name="Youssef N."/>
            <person name="Ben Dhia O."/>
            <person name="Ferjani R."/>
            <person name="El Hidri D."/>
            <person name="Ouzari H.I."/>
            <person name="Cherif A."/>
        </authorList>
    </citation>
    <scope>NUCLEOTIDE SEQUENCE [LARGE SCALE GENOMIC DNA]</scope>
    <source>
        <strain evidence="2 3">4.1R</strain>
    </source>
</reference>
<dbReference type="RefSeq" id="WP_007109026.1">
    <property type="nucleotide sequence ID" value="NZ_JNCS01000003.1"/>
</dbReference>
<proteinExistence type="predicted"/>
<organism evidence="2 3">
    <name type="scientific">Natrinema altunense</name>
    <dbReference type="NCBI Taxonomy" id="222984"/>
    <lineage>
        <taxon>Archaea</taxon>
        <taxon>Methanobacteriati</taxon>
        <taxon>Methanobacteriota</taxon>
        <taxon>Stenosarchaea group</taxon>
        <taxon>Halobacteria</taxon>
        <taxon>Halobacteriales</taxon>
        <taxon>Natrialbaceae</taxon>
        <taxon>Natrinema</taxon>
    </lineage>
</organism>
<dbReference type="InterPro" id="IPR036388">
    <property type="entry name" value="WH-like_DNA-bd_sf"/>
</dbReference>